<reference evidence="1" key="2">
    <citation type="journal article" date="2024" name="Plant">
        <title>Genomic evolution and insights into agronomic trait innovations of Sesamum species.</title>
        <authorList>
            <person name="Miao H."/>
            <person name="Wang L."/>
            <person name="Qu L."/>
            <person name="Liu H."/>
            <person name="Sun Y."/>
            <person name="Le M."/>
            <person name="Wang Q."/>
            <person name="Wei S."/>
            <person name="Zheng Y."/>
            <person name="Lin W."/>
            <person name="Duan Y."/>
            <person name="Cao H."/>
            <person name="Xiong S."/>
            <person name="Wang X."/>
            <person name="Wei L."/>
            <person name="Li C."/>
            <person name="Ma Q."/>
            <person name="Ju M."/>
            <person name="Zhao R."/>
            <person name="Li G."/>
            <person name="Mu C."/>
            <person name="Tian Q."/>
            <person name="Mei H."/>
            <person name="Zhang T."/>
            <person name="Gao T."/>
            <person name="Zhang H."/>
        </authorList>
    </citation>
    <scope>NUCLEOTIDE SEQUENCE</scope>
    <source>
        <strain evidence="1">G02</strain>
    </source>
</reference>
<dbReference type="AlphaFoldDB" id="A0AAW2JLK6"/>
<accession>A0AAW2JLK6</accession>
<dbReference type="PANTHER" id="PTHR10492">
    <property type="match status" value="1"/>
</dbReference>
<gene>
    <name evidence="1" type="ORF">Sradi_6836600</name>
</gene>
<name>A0AAW2JLK6_SESRA</name>
<protein>
    <submittedName>
        <fullName evidence="1">Uncharacterized protein</fullName>
    </submittedName>
</protein>
<proteinExistence type="predicted"/>
<sequence>MASKTMLTEFFYMNTHDERAKCMNLLYREFPQYFVWDTKDKIWGTRKRGTVVGRIANASPVEGERYYLRILLQNIRGPTSFDSLKTIQGKYHDTFRDAAASLGLLDSDSSLEECLEESISISDAL</sequence>
<organism evidence="1">
    <name type="scientific">Sesamum radiatum</name>
    <name type="common">Black benniseed</name>
    <dbReference type="NCBI Taxonomy" id="300843"/>
    <lineage>
        <taxon>Eukaryota</taxon>
        <taxon>Viridiplantae</taxon>
        <taxon>Streptophyta</taxon>
        <taxon>Embryophyta</taxon>
        <taxon>Tracheophyta</taxon>
        <taxon>Spermatophyta</taxon>
        <taxon>Magnoliopsida</taxon>
        <taxon>eudicotyledons</taxon>
        <taxon>Gunneridae</taxon>
        <taxon>Pentapetalae</taxon>
        <taxon>asterids</taxon>
        <taxon>lamiids</taxon>
        <taxon>Lamiales</taxon>
        <taxon>Pedaliaceae</taxon>
        <taxon>Sesamum</taxon>
    </lineage>
</organism>
<dbReference type="PANTHER" id="PTHR10492:SF94">
    <property type="entry name" value="ATP-DEPENDENT DNA HELICASE"/>
    <property type="match status" value="1"/>
</dbReference>
<reference evidence="1" key="1">
    <citation type="submission" date="2020-06" db="EMBL/GenBank/DDBJ databases">
        <authorList>
            <person name="Li T."/>
            <person name="Hu X."/>
            <person name="Zhang T."/>
            <person name="Song X."/>
            <person name="Zhang H."/>
            <person name="Dai N."/>
            <person name="Sheng W."/>
            <person name="Hou X."/>
            <person name="Wei L."/>
        </authorList>
    </citation>
    <scope>NUCLEOTIDE SEQUENCE</scope>
    <source>
        <strain evidence="1">G02</strain>
        <tissue evidence="1">Leaf</tissue>
    </source>
</reference>
<comment type="caution">
    <text evidence="1">The sequence shown here is derived from an EMBL/GenBank/DDBJ whole genome shotgun (WGS) entry which is preliminary data.</text>
</comment>
<dbReference type="EMBL" id="JACGWJ010000041">
    <property type="protein sequence ID" value="KAL0295429.1"/>
    <property type="molecule type" value="Genomic_DNA"/>
</dbReference>
<evidence type="ECO:0000313" key="1">
    <source>
        <dbReference type="EMBL" id="KAL0295429.1"/>
    </source>
</evidence>